<dbReference type="AlphaFoldDB" id="A0AAF0DIH9"/>
<keyword evidence="3" id="KW-1185">Reference proteome</keyword>
<organism evidence="2 3">
    <name type="scientific">Emydomyces testavorans</name>
    <dbReference type="NCBI Taxonomy" id="2070801"/>
    <lineage>
        <taxon>Eukaryota</taxon>
        <taxon>Fungi</taxon>
        <taxon>Dikarya</taxon>
        <taxon>Ascomycota</taxon>
        <taxon>Pezizomycotina</taxon>
        <taxon>Eurotiomycetes</taxon>
        <taxon>Eurotiomycetidae</taxon>
        <taxon>Onygenales</taxon>
        <taxon>Nannizziopsiaceae</taxon>
        <taxon>Emydomyces</taxon>
    </lineage>
</organism>
<evidence type="ECO:0000313" key="3">
    <source>
        <dbReference type="Proteomes" id="UP001219355"/>
    </source>
</evidence>
<evidence type="ECO:0000256" key="1">
    <source>
        <dbReference type="SAM" id="MobiDB-lite"/>
    </source>
</evidence>
<sequence length="110" mass="12521">MQTEWHRNIIEIARLSVMEVGHIHPSAKRKGSEGKGKDRGEGRRREACKAVFASSVKVEEDFSSRKRGEWLADLLPRIVDWDLGVSITESGRSAQLFKAMMKDCWPPQIN</sequence>
<feature type="compositionally biased region" description="Basic and acidic residues" evidence="1">
    <location>
        <begin position="30"/>
        <end position="46"/>
    </location>
</feature>
<evidence type="ECO:0000313" key="2">
    <source>
        <dbReference type="EMBL" id="WEW58192.1"/>
    </source>
</evidence>
<dbReference type="Proteomes" id="UP001219355">
    <property type="component" value="Chromosome 2"/>
</dbReference>
<gene>
    <name evidence="2" type="ORF">PRK78_003660</name>
</gene>
<proteinExistence type="predicted"/>
<feature type="region of interest" description="Disordered" evidence="1">
    <location>
        <begin position="23"/>
        <end position="46"/>
    </location>
</feature>
<dbReference type="EMBL" id="CP120628">
    <property type="protein sequence ID" value="WEW58192.1"/>
    <property type="molecule type" value="Genomic_DNA"/>
</dbReference>
<accession>A0AAF0DIH9</accession>
<protein>
    <submittedName>
        <fullName evidence="2">Uncharacterized protein</fullName>
    </submittedName>
</protein>
<reference evidence="2" key="1">
    <citation type="submission" date="2023-03" db="EMBL/GenBank/DDBJ databases">
        <title>Emydomyces testavorans Genome Sequence.</title>
        <authorList>
            <person name="Hoyer L."/>
        </authorList>
    </citation>
    <scope>NUCLEOTIDE SEQUENCE</scope>
    <source>
        <strain evidence="2">16-2883</strain>
    </source>
</reference>
<name>A0AAF0DIH9_9EURO</name>